<protein>
    <submittedName>
        <fullName evidence="1">Uncharacterized protein</fullName>
    </submittedName>
</protein>
<proteinExistence type="predicted"/>
<keyword evidence="2" id="KW-1185">Reference proteome</keyword>
<evidence type="ECO:0000313" key="1">
    <source>
        <dbReference type="EMBL" id="KAK9794613.1"/>
    </source>
</evidence>
<sequence>MPKQLIHPGGNASGFRQPRQFSVIPTQRVSRLHAVAPQPGKPYVTAPLKLGEPLTKRDHWGAYWDRYKIDSPVEEKGWVGKFKAFEPRGSSEADIRFQEEWFRLMKADMDSDEMSFRYIRKGGEGAWPRKGKDRPEGYEETLMKMPISEALFEDGFWHPHGRFPGAAPTRVVGFGDEAVVQLSLAWPSEQLTASKDFDSNLNPSNADDASEGEKFIGGCEVHFHSPTERQMLLVGYTKKEGGAINFHGYCWDPVFVHGVDPESELDIDAALKDKEPRPTLSLDPAQWPIDMSKPGTARKLQYDYHKKKWVPHASEEVQWSPPEPVRGAIDSPEEYASTYADRNLFTYPNGAYTLCPKRISDYLYQGIKVEMGMHCGTEGLKRVLIDYYYDGRVNCITLEHYATLD</sequence>
<comment type="caution">
    <text evidence="1">The sequence shown here is derived from an EMBL/GenBank/DDBJ whole genome shotgun (WGS) entry which is preliminary data.</text>
</comment>
<accession>A0AAW1NTT3</accession>
<reference evidence="1 2" key="1">
    <citation type="journal article" date="2024" name="Nat. Commun.">
        <title>Phylogenomics reveals the evolutionary origins of lichenization in chlorophyte algae.</title>
        <authorList>
            <person name="Puginier C."/>
            <person name="Libourel C."/>
            <person name="Otte J."/>
            <person name="Skaloud P."/>
            <person name="Haon M."/>
            <person name="Grisel S."/>
            <person name="Petersen M."/>
            <person name="Berrin J.G."/>
            <person name="Delaux P.M."/>
            <person name="Dal Grande F."/>
            <person name="Keller J."/>
        </authorList>
    </citation>
    <scope>NUCLEOTIDE SEQUENCE [LARGE SCALE GENOMIC DNA]</scope>
    <source>
        <strain evidence="1 2">SAG 2036</strain>
    </source>
</reference>
<dbReference type="EMBL" id="JALJOQ010000137">
    <property type="protein sequence ID" value="KAK9794613.1"/>
    <property type="molecule type" value="Genomic_DNA"/>
</dbReference>
<dbReference type="AlphaFoldDB" id="A0AAW1NTT3"/>
<organism evidence="1 2">
    <name type="scientific">Symbiochloris irregularis</name>
    <dbReference type="NCBI Taxonomy" id="706552"/>
    <lineage>
        <taxon>Eukaryota</taxon>
        <taxon>Viridiplantae</taxon>
        <taxon>Chlorophyta</taxon>
        <taxon>core chlorophytes</taxon>
        <taxon>Trebouxiophyceae</taxon>
        <taxon>Trebouxiales</taxon>
        <taxon>Trebouxiaceae</taxon>
        <taxon>Symbiochloris</taxon>
    </lineage>
</organism>
<evidence type="ECO:0000313" key="2">
    <source>
        <dbReference type="Proteomes" id="UP001465755"/>
    </source>
</evidence>
<dbReference type="Proteomes" id="UP001465755">
    <property type="component" value="Unassembled WGS sequence"/>
</dbReference>
<gene>
    <name evidence="1" type="ORF">WJX73_008928</name>
</gene>
<name>A0AAW1NTT3_9CHLO</name>